<sequence>MKRLSHNYFMDSLFNNKEGVCNSIASSDPTTAKADRCEGRTMLEDNEKTISARGEAPKSASPERMYQPLTFDPTPYLQYLAESDLSETDKLILLDELWALTVAFVDMGFNISPLQQAMDKSSENKSALASEFSDVVNSKNTKKINRKRKLRPATKMGVEG</sequence>
<evidence type="ECO:0000313" key="2">
    <source>
        <dbReference type="EMBL" id="MFC3706274.1"/>
    </source>
</evidence>
<dbReference type="EMBL" id="JBHRYD010000016">
    <property type="protein sequence ID" value="MFC3706274.1"/>
    <property type="molecule type" value="Genomic_DNA"/>
</dbReference>
<name>A0ABV7X542_9HYPH</name>
<comment type="caution">
    <text evidence="2">The sequence shown here is derived from an EMBL/GenBank/DDBJ whole genome shotgun (WGS) entry which is preliminary data.</text>
</comment>
<proteinExistence type="predicted"/>
<evidence type="ECO:0000313" key="3">
    <source>
        <dbReference type="Proteomes" id="UP001595613"/>
    </source>
</evidence>
<feature type="region of interest" description="Disordered" evidence="1">
    <location>
        <begin position="139"/>
        <end position="160"/>
    </location>
</feature>
<keyword evidence="3" id="KW-1185">Reference proteome</keyword>
<evidence type="ECO:0000256" key="1">
    <source>
        <dbReference type="SAM" id="MobiDB-lite"/>
    </source>
</evidence>
<protein>
    <submittedName>
        <fullName evidence="2">Uncharacterized protein</fullName>
    </submittedName>
</protein>
<accession>A0ABV7X542</accession>
<dbReference type="Proteomes" id="UP001595613">
    <property type="component" value="Unassembled WGS sequence"/>
</dbReference>
<feature type="compositionally biased region" description="Basic residues" evidence="1">
    <location>
        <begin position="140"/>
        <end position="152"/>
    </location>
</feature>
<gene>
    <name evidence="2" type="ORF">ACFOOL_16110</name>
</gene>
<reference evidence="3" key="1">
    <citation type="journal article" date="2019" name="Int. J. Syst. Evol. Microbiol.">
        <title>The Global Catalogue of Microorganisms (GCM) 10K type strain sequencing project: providing services to taxonomists for standard genome sequencing and annotation.</title>
        <authorList>
            <consortium name="The Broad Institute Genomics Platform"/>
            <consortium name="The Broad Institute Genome Sequencing Center for Infectious Disease"/>
            <person name="Wu L."/>
            <person name="Ma J."/>
        </authorList>
    </citation>
    <scope>NUCLEOTIDE SEQUENCE [LARGE SCALE GENOMIC DNA]</scope>
    <source>
        <strain evidence="3">KCTC 42281</strain>
    </source>
</reference>
<organism evidence="2 3">
    <name type="scientific">Devosia honganensis</name>
    <dbReference type="NCBI Taxonomy" id="1610527"/>
    <lineage>
        <taxon>Bacteria</taxon>
        <taxon>Pseudomonadati</taxon>
        <taxon>Pseudomonadota</taxon>
        <taxon>Alphaproteobacteria</taxon>
        <taxon>Hyphomicrobiales</taxon>
        <taxon>Devosiaceae</taxon>
        <taxon>Devosia</taxon>
    </lineage>
</organism>